<comment type="cofactor">
    <cofactor evidence="1 12">
        <name>pyridoxal 5'-phosphate</name>
        <dbReference type="ChEBI" id="CHEBI:597326"/>
    </cofactor>
</comment>
<evidence type="ECO:0000256" key="10">
    <source>
        <dbReference type="ARBA" id="ARBA00033381"/>
    </source>
</evidence>
<feature type="region of interest" description="Disordered" evidence="13">
    <location>
        <begin position="1"/>
        <end position="30"/>
    </location>
</feature>
<dbReference type="SUPFAM" id="SSF53383">
    <property type="entry name" value="PLP-dependent transferases"/>
    <property type="match status" value="1"/>
</dbReference>
<keyword evidence="16" id="KW-1185">Reference proteome</keyword>
<evidence type="ECO:0000256" key="9">
    <source>
        <dbReference type="ARBA" id="ARBA00032610"/>
    </source>
</evidence>
<evidence type="ECO:0000256" key="11">
    <source>
        <dbReference type="ARBA" id="ARBA00047715"/>
    </source>
</evidence>
<organism evidence="15 16">
    <name type="scientific">Kocuria tytonis</name>
    <dbReference type="NCBI Taxonomy" id="2054280"/>
    <lineage>
        <taxon>Bacteria</taxon>
        <taxon>Bacillati</taxon>
        <taxon>Actinomycetota</taxon>
        <taxon>Actinomycetes</taxon>
        <taxon>Micrococcales</taxon>
        <taxon>Micrococcaceae</taxon>
        <taxon>Kocuria</taxon>
    </lineage>
</organism>
<dbReference type="InterPro" id="IPR001917">
    <property type="entry name" value="Aminotrans_II_pyridoxalP_BS"/>
</dbReference>
<evidence type="ECO:0000256" key="12">
    <source>
        <dbReference type="RuleBase" id="RU003693"/>
    </source>
</evidence>
<evidence type="ECO:0000256" key="3">
    <source>
        <dbReference type="ARBA" id="ARBA00010008"/>
    </source>
</evidence>
<dbReference type="RefSeq" id="WP_121031409.1">
    <property type="nucleotide sequence ID" value="NZ_PNJG02000002.1"/>
</dbReference>
<comment type="subunit">
    <text evidence="4">Homodimer.</text>
</comment>
<dbReference type="OrthoDB" id="9807157at2"/>
<keyword evidence="8 12" id="KW-0663">Pyridoxal phosphate</keyword>
<comment type="similarity">
    <text evidence="3">Belongs to the class-II pyridoxal-phosphate-dependent aminotransferase family. BioF subfamily.</text>
</comment>
<evidence type="ECO:0000256" key="2">
    <source>
        <dbReference type="ARBA" id="ARBA00004746"/>
    </source>
</evidence>
<protein>
    <recommendedName>
        <fullName evidence="5">8-amino-7-oxononanoate synthase</fullName>
        <ecNumber evidence="5">2.3.1.47</ecNumber>
    </recommendedName>
    <alternativeName>
        <fullName evidence="9">7-keto-8-amino-pelargonic acid synthase</fullName>
    </alternativeName>
    <alternativeName>
        <fullName evidence="10">8-amino-7-ketopelargonate synthase</fullName>
    </alternativeName>
</protein>
<dbReference type="AlphaFoldDB" id="A0A495A731"/>
<evidence type="ECO:0000256" key="6">
    <source>
        <dbReference type="ARBA" id="ARBA00022679"/>
    </source>
</evidence>
<dbReference type="InterPro" id="IPR015424">
    <property type="entry name" value="PyrdxlP-dep_Trfase"/>
</dbReference>
<dbReference type="Pfam" id="PF00155">
    <property type="entry name" value="Aminotran_1_2"/>
    <property type="match status" value="1"/>
</dbReference>
<dbReference type="Proteomes" id="UP000249516">
    <property type="component" value="Unassembled WGS sequence"/>
</dbReference>
<dbReference type="InterPro" id="IPR015421">
    <property type="entry name" value="PyrdxlP-dep_Trfase_major"/>
</dbReference>
<proteinExistence type="inferred from homology"/>
<comment type="caution">
    <text evidence="15">The sequence shown here is derived from an EMBL/GenBank/DDBJ whole genome shotgun (WGS) entry which is preliminary data.</text>
</comment>
<dbReference type="InterPro" id="IPR050087">
    <property type="entry name" value="AON_synthase_class-II"/>
</dbReference>
<sequence>MAAPGDDAPVPEHPAVPAPTAAGPLDDWLRDRRQRREEAGLRRRLRTLPGACVDLASNDYLGLSRDPRVVAAAREALDAHGTGSRASRLVTGTLGIHEVLERELCELTGQPAALAFSSGYAANTGVLTALGDADTLIVSDAHAHASLVDGARLSRSPVRIARHSDVAHVGRLLAKRSEERAAVVVESVYSVWGDHAPLVELAAVCRTENALLLVDEAHGIGVAGRGRGLVHEVGLAGAPHVAVTMTLSKALGAQGGAVLGSEALREHLVNTARPFIFDTALAPTSAAAATEAAQIIRTTPELTDRLHERARFVAETLDIAQARAAVQSVPVATPEAAVRAAEQLRARGIAVGCFRPPSVPDGISRLRITAPGNMELQELSDALTRIREVLAGLPGPELPAR</sequence>
<dbReference type="Gene3D" id="3.40.640.10">
    <property type="entry name" value="Type I PLP-dependent aspartate aminotransferase-like (Major domain)"/>
    <property type="match status" value="1"/>
</dbReference>
<gene>
    <name evidence="15" type="ORF">C1C97_006680</name>
</gene>
<dbReference type="EMBL" id="PNJG02000002">
    <property type="protein sequence ID" value="RKQ35405.1"/>
    <property type="molecule type" value="Genomic_DNA"/>
</dbReference>
<dbReference type="InterPro" id="IPR004839">
    <property type="entry name" value="Aminotransferase_I/II_large"/>
</dbReference>
<reference evidence="15 16" key="1">
    <citation type="submission" date="2018-10" db="EMBL/GenBank/DDBJ databases">
        <title>Kocuria tytouropygialis sp. nov., isolated from the uropygial gland of an American barn owl (Tyto furcata).</title>
        <authorList>
            <person name="Braun M.S."/>
            <person name="Wang E."/>
            <person name="Zimmermann S."/>
            <person name="Wagner H."/>
            <person name="Wink M."/>
        </authorList>
    </citation>
    <scope>NUCLEOTIDE SEQUENCE [LARGE SCALE GENOMIC DNA]</scope>
    <source>
        <strain evidence="15 16">442</strain>
    </source>
</reference>
<dbReference type="Gene3D" id="3.90.1150.10">
    <property type="entry name" value="Aspartate Aminotransferase, domain 1"/>
    <property type="match status" value="1"/>
</dbReference>
<evidence type="ECO:0000256" key="1">
    <source>
        <dbReference type="ARBA" id="ARBA00001933"/>
    </source>
</evidence>
<dbReference type="EC" id="2.3.1.47" evidence="5"/>
<evidence type="ECO:0000256" key="7">
    <source>
        <dbReference type="ARBA" id="ARBA00022756"/>
    </source>
</evidence>
<evidence type="ECO:0000256" key="8">
    <source>
        <dbReference type="ARBA" id="ARBA00022898"/>
    </source>
</evidence>
<evidence type="ECO:0000313" key="15">
    <source>
        <dbReference type="EMBL" id="RKQ35405.1"/>
    </source>
</evidence>
<evidence type="ECO:0000256" key="13">
    <source>
        <dbReference type="SAM" id="MobiDB-lite"/>
    </source>
</evidence>
<dbReference type="PANTHER" id="PTHR13693:SF100">
    <property type="entry name" value="8-AMINO-7-OXONONANOATE SYNTHASE"/>
    <property type="match status" value="1"/>
</dbReference>
<comment type="pathway">
    <text evidence="2">Cofactor biosynthesis; biotin biosynthesis.</text>
</comment>
<comment type="catalytic activity">
    <reaction evidence="11">
        <text>6-carboxyhexanoyl-[ACP] + L-alanine + H(+) = (8S)-8-amino-7-oxononanoate + holo-[ACP] + CO2</text>
        <dbReference type="Rhea" id="RHEA:42288"/>
        <dbReference type="Rhea" id="RHEA-COMP:9685"/>
        <dbReference type="Rhea" id="RHEA-COMP:9955"/>
        <dbReference type="ChEBI" id="CHEBI:15378"/>
        <dbReference type="ChEBI" id="CHEBI:16526"/>
        <dbReference type="ChEBI" id="CHEBI:57972"/>
        <dbReference type="ChEBI" id="CHEBI:64479"/>
        <dbReference type="ChEBI" id="CHEBI:78846"/>
        <dbReference type="ChEBI" id="CHEBI:149468"/>
        <dbReference type="EC" id="2.3.1.47"/>
    </reaction>
</comment>
<dbReference type="GO" id="GO:0008710">
    <property type="term" value="F:8-amino-7-oxononanoate synthase activity"/>
    <property type="evidence" value="ECO:0007669"/>
    <property type="project" value="UniProtKB-EC"/>
</dbReference>
<dbReference type="InterPro" id="IPR015422">
    <property type="entry name" value="PyrdxlP-dep_Trfase_small"/>
</dbReference>
<dbReference type="GO" id="GO:0009102">
    <property type="term" value="P:biotin biosynthetic process"/>
    <property type="evidence" value="ECO:0007669"/>
    <property type="project" value="UniProtKB-KW"/>
</dbReference>
<keyword evidence="6" id="KW-0808">Transferase</keyword>
<evidence type="ECO:0000256" key="4">
    <source>
        <dbReference type="ARBA" id="ARBA00011738"/>
    </source>
</evidence>
<evidence type="ECO:0000256" key="5">
    <source>
        <dbReference type="ARBA" id="ARBA00013187"/>
    </source>
</evidence>
<dbReference type="PANTHER" id="PTHR13693">
    <property type="entry name" value="CLASS II AMINOTRANSFERASE/8-AMINO-7-OXONONANOATE SYNTHASE"/>
    <property type="match status" value="1"/>
</dbReference>
<dbReference type="PROSITE" id="PS00599">
    <property type="entry name" value="AA_TRANSFER_CLASS_2"/>
    <property type="match status" value="1"/>
</dbReference>
<feature type="domain" description="Aminotransferase class I/classII large" evidence="14">
    <location>
        <begin position="52"/>
        <end position="386"/>
    </location>
</feature>
<name>A0A495A731_9MICC</name>
<keyword evidence="7" id="KW-0093">Biotin biosynthesis</keyword>
<dbReference type="GO" id="GO:0030170">
    <property type="term" value="F:pyridoxal phosphate binding"/>
    <property type="evidence" value="ECO:0007669"/>
    <property type="project" value="InterPro"/>
</dbReference>
<accession>A0A495A731</accession>
<evidence type="ECO:0000259" key="14">
    <source>
        <dbReference type="Pfam" id="PF00155"/>
    </source>
</evidence>
<evidence type="ECO:0000313" key="16">
    <source>
        <dbReference type="Proteomes" id="UP000249516"/>
    </source>
</evidence>